<sequence>LCSWQSRKDSRNFKTSAMLHVSRSIMINNEIPQIWDYFNGGIACLPDRVNQQQLKYVYNH</sequence>
<name>A0A0B6YXZ8_9EUPU</name>
<organism evidence="1">
    <name type="scientific">Arion vulgaris</name>
    <dbReference type="NCBI Taxonomy" id="1028688"/>
    <lineage>
        <taxon>Eukaryota</taxon>
        <taxon>Metazoa</taxon>
        <taxon>Spiralia</taxon>
        <taxon>Lophotrochozoa</taxon>
        <taxon>Mollusca</taxon>
        <taxon>Gastropoda</taxon>
        <taxon>Heterobranchia</taxon>
        <taxon>Euthyneura</taxon>
        <taxon>Panpulmonata</taxon>
        <taxon>Eupulmonata</taxon>
        <taxon>Stylommatophora</taxon>
        <taxon>Helicina</taxon>
        <taxon>Arionoidea</taxon>
        <taxon>Arionidae</taxon>
        <taxon>Arion</taxon>
    </lineage>
</organism>
<accession>A0A0B6YXZ8</accession>
<reference evidence="1" key="1">
    <citation type="submission" date="2014-12" db="EMBL/GenBank/DDBJ databases">
        <title>Insight into the proteome of Arion vulgaris.</title>
        <authorList>
            <person name="Aradska J."/>
            <person name="Bulat T."/>
            <person name="Smidak R."/>
            <person name="Sarate P."/>
            <person name="Gangsoo J."/>
            <person name="Sialana F."/>
            <person name="Bilban M."/>
            <person name="Lubec G."/>
        </authorList>
    </citation>
    <scope>NUCLEOTIDE SEQUENCE</scope>
    <source>
        <tissue evidence="1">Skin</tissue>
    </source>
</reference>
<gene>
    <name evidence="1" type="primary">ORF41310</name>
</gene>
<dbReference type="AlphaFoldDB" id="A0A0B6YXZ8"/>
<feature type="non-terminal residue" evidence="1">
    <location>
        <position position="1"/>
    </location>
</feature>
<dbReference type="EMBL" id="HACG01014238">
    <property type="protein sequence ID" value="CEK61103.1"/>
    <property type="molecule type" value="Transcribed_RNA"/>
</dbReference>
<proteinExistence type="predicted"/>
<protein>
    <submittedName>
        <fullName evidence="1">Uncharacterized protein</fullName>
    </submittedName>
</protein>
<evidence type="ECO:0000313" key="1">
    <source>
        <dbReference type="EMBL" id="CEK61103.1"/>
    </source>
</evidence>